<reference evidence="1" key="2">
    <citation type="submission" date="2020-09" db="EMBL/GenBank/DDBJ databases">
        <authorList>
            <person name="Sun Q."/>
            <person name="Zhou Y."/>
        </authorList>
    </citation>
    <scope>NUCLEOTIDE SEQUENCE</scope>
    <source>
        <strain evidence="1">CGMCC 1.15178</strain>
    </source>
</reference>
<accession>A0A916ZAT6</accession>
<protein>
    <recommendedName>
        <fullName evidence="3">GrpB family protein</fullName>
    </recommendedName>
</protein>
<dbReference type="PANTHER" id="PTHR34822">
    <property type="entry name" value="GRPB DOMAIN PROTEIN (AFU_ORTHOLOGUE AFUA_1G01530)"/>
    <property type="match status" value="1"/>
</dbReference>
<name>A0A916ZAT6_9BACL</name>
<reference evidence="1" key="1">
    <citation type="journal article" date="2014" name="Int. J. Syst. Evol. Microbiol.">
        <title>Complete genome sequence of Corynebacterium casei LMG S-19264T (=DSM 44701T), isolated from a smear-ripened cheese.</title>
        <authorList>
            <consortium name="US DOE Joint Genome Institute (JGI-PGF)"/>
            <person name="Walter F."/>
            <person name="Albersmeier A."/>
            <person name="Kalinowski J."/>
            <person name="Ruckert C."/>
        </authorList>
    </citation>
    <scope>NUCLEOTIDE SEQUENCE</scope>
    <source>
        <strain evidence="1">CGMCC 1.15178</strain>
    </source>
</reference>
<evidence type="ECO:0008006" key="3">
    <source>
        <dbReference type="Google" id="ProtNLM"/>
    </source>
</evidence>
<sequence>MDCEVTIAEYNPGWVAQFEQEQAKLQAVLPDKSIVIEHIGSTSVEGLPSKPILDIAIGVHDLEEADAFITPLGELDYEYVPKADFPNRKFFRKGKWRRGTHHLHVYELGSEEWNNNLLFRNYLRNHPEKVQEYARLKRQLASLHADDRETYTKLKAPFIHSILDLAGSKI</sequence>
<keyword evidence="2" id="KW-1185">Reference proteome</keyword>
<dbReference type="AlphaFoldDB" id="A0A916ZAT6"/>
<proteinExistence type="predicted"/>
<dbReference type="SUPFAM" id="SSF81301">
    <property type="entry name" value="Nucleotidyltransferase"/>
    <property type="match status" value="1"/>
</dbReference>
<dbReference type="Proteomes" id="UP000612456">
    <property type="component" value="Unassembled WGS sequence"/>
</dbReference>
<dbReference type="PANTHER" id="PTHR34822:SF1">
    <property type="entry name" value="GRPB FAMILY PROTEIN"/>
    <property type="match status" value="1"/>
</dbReference>
<dbReference type="InterPro" id="IPR043519">
    <property type="entry name" value="NT_sf"/>
</dbReference>
<gene>
    <name evidence="1" type="ORF">GCM10010911_46270</name>
</gene>
<dbReference type="Pfam" id="PF04229">
    <property type="entry name" value="GrpB"/>
    <property type="match status" value="1"/>
</dbReference>
<dbReference type="InterPro" id="IPR007344">
    <property type="entry name" value="GrpB/CoaE"/>
</dbReference>
<comment type="caution">
    <text evidence="1">The sequence shown here is derived from an EMBL/GenBank/DDBJ whole genome shotgun (WGS) entry which is preliminary data.</text>
</comment>
<dbReference type="RefSeq" id="WP_188995336.1">
    <property type="nucleotide sequence ID" value="NZ_BMHP01000003.1"/>
</dbReference>
<organism evidence="1 2">
    <name type="scientific">Paenibacillus nasutitermitis</name>
    <dbReference type="NCBI Taxonomy" id="1652958"/>
    <lineage>
        <taxon>Bacteria</taxon>
        <taxon>Bacillati</taxon>
        <taxon>Bacillota</taxon>
        <taxon>Bacilli</taxon>
        <taxon>Bacillales</taxon>
        <taxon>Paenibacillaceae</taxon>
        <taxon>Paenibacillus</taxon>
    </lineage>
</organism>
<dbReference type="Gene3D" id="3.30.460.10">
    <property type="entry name" value="Beta Polymerase, domain 2"/>
    <property type="match status" value="1"/>
</dbReference>
<evidence type="ECO:0000313" key="2">
    <source>
        <dbReference type="Proteomes" id="UP000612456"/>
    </source>
</evidence>
<evidence type="ECO:0000313" key="1">
    <source>
        <dbReference type="EMBL" id="GGD82834.1"/>
    </source>
</evidence>
<dbReference type="EMBL" id="BMHP01000003">
    <property type="protein sequence ID" value="GGD82834.1"/>
    <property type="molecule type" value="Genomic_DNA"/>
</dbReference>